<reference evidence="1" key="1">
    <citation type="submission" date="2019-07" db="EMBL/GenBank/DDBJ databases">
        <title>Annotation for the trematode Paragonimus miyazaki's.</title>
        <authorList>
            <person name="Choi Y.-J."/>
        </authorList>
    </citation>
    <scope>NUCLEOTIDE SEQUENCE</scope>
    <source>
        <strain evidence="1">Japan</strain>
    </source>
</reference>
<accession>A0A8S9YH84</accession>
<evidence type="ECO:0000313" key="2">
    <source>
        <dbReference type="Proteomes" id="UP000822476"/>
    </source>
</evidence>
<proteinExistence type="predicted"/>
<dbReference type="AlphaFoldDB" id="A0A8S9YH84"/>
<sequence>MKEPSTSFGVRNSLLGAFIRLTCSGTPHARQQPSVTLVYRNNKPVYKTNNNN</sequence>
<protein>
    <submittedName>
        <fullName evidence="1">Uncharacterized protein</fullName>
    </submittedName>
</protein>
<keyword evidence="2" id="KW-1185">Reference proteome</keyword>
<dbReference type="EMBL" id="JTDE01009630">
    <property type="protein sequence ID" value="KAF7234438.1"/>
    <property type="molecule type" value="Genomic_DNA"/>
</dbReference>
<comment type="caution">
    <text evidence="1">The sequence shown here is derived from an EMBL/GenBank/DDBJ whole genome shotgun (WGS) entry which is preliminary data.</text>
</comment>
<dbReference type="Proteomes" id="UP000822476">
    <property type="component" value="Unassembled WGS sequence"/>
</dbReference>
<evidence type="ECO:0000313" key="1">
    <source>
        <dbReference type="EMBL" id="KAF7234438.1"/>
    </source>
</evidence>
<name>A0A8S9YH84_9TREM</name>
<organism evidence="1 2">
    <name type="scientific">Paragonimus skrjabini miyazakii</name>
    <dbReference type="NCBI Taxonomy" id="59628"/>
    <lineage>
        <taxon>Eukaryota</taxon>
        <taxon>Metazoa</taxon>
        <taxon>Spiralia</taxon>
        <taxon>Lophotrochozoa</taxon>
        <taxon>Platyhelminthes</taxon>
        <taxon>Trematoda</taxon>
        <taxon>Digenea</taxon>
        <taxon>Plagiorchiida</taxon>
        <taxon>Troglotremata</taxon>
        <taxon>Troglotrematidae</taxon>
        <taxon>Paragonimus</taxon>
    </lineage>
</organism>
<gene>
    <name evidence="1" type="ORF">EG68_12387</name>
</gene>